<gene>
    <name evidence="1" type="ORF">JAO71_01460</name>
</gene>
<protein>
    <submittedName>
        <fullName evidence="1">Uncharacterized protein</fullName>
    </submittedName>
</protein>
<reference evidence="1 2" key="1">
    <citation type="submission" date="2020-12" db="EMBL/GenBank/DDBJ databases">
        <title>Olleya sediminilitoris sp. nov., isolated from a tidal flat.</title>
        <authorList>
            <person name="Park S."/>
            <person name="Yoon J.-H."/>
        </authorList>
    </citation>
    <scope>NUCLEOTIDE SEQUENCE [LARGE SCALE GENOMIC DNA]</scope>
    <source>
        <strain evidence="1 2">YSTF-M6</strain>
    </source>
</reference>
<name>A0ABS1WH58_9FLAO</name>
<accession>A0ABS1WH58</accession>
<proteinExistence type="predicted"/>
<comment type="caution">
    <text evidence="1">The sequence shown here is derived from an EMBL/GenBank/DDBJ whole genome shotgun (WGS) entry which is preliminary data.</text>
</comment>
<dbReference type="RefSeq" id="WP_162874880.1">
    <property type="nucleotide sequence ID" value="NZ_JAEMEF010000001.1"/>
</dbReference>
<evidence type="ECO:0000313" key="1">
    <source>
        <dbReference type="EMBL" id="MBL7558454.1"/>
    </source>
</evidence>
<organism evidence="1 2">
    <name type="scientific">Olleya sediminilitoris</name>
    <dbReference type="NCBI Taxonomy" id="2795739"/>
    <lineage>
        <taxon>Bacteria</taxon>
        <taxon>Pseudomonadati</taxon>
        <taxon>Bacteroidota</taxon>
        <taxon>Flavobacteriia</taxon>
        <taxon>Flavobacteriales</taxon>
        <taxon>Flavobacteriaceae</taxon>
    </lineage>
</organism>
<evidence type="ECO:0000313" key="2">
    <source>
        <dbReference type="Proteomes" id="UP000605013"/>
    </source>
</evidence>
<dbReference type="EMBL" id="JAEMEF010000001">
    <property type="protein sequence ID" value="MBL7558454.1"/>
    <property type="molecule type" value="Genomic_DNA"/>
</dbReference>
<dbReference type="Proteomes" id="UP000605013">
    <property type="component" value="Unassembled WGS sequence"/>
</dbReference>
<keyword evidence="2" id="KW-1185">Reference proteome</keyword>
<sequence>MNSLLKKIKEDVQYMKNTHVNDPKTMVLLDEIELLLAKEPQQTVSVLKELDLSSIEWICSTFEAVSYKLLSKDFIDCLDELLIKFNPNINAFKDEVQEAKDCYYDNL</sequence>